<dbReference type="EMBL" id="MCFD01000001">
    <property type="protein sequence ID" value="ORX74422.1"/>
    <property type="molecule type" value="Genomic_DNA"/>
</dbReference>
<evidence type="ECO:0000256" key="8">
    <source>
        <dbReference type="ARBA" id="ARBA00023128"/>
    </source>
</evidence>
<protein>
    <submittedName>
        <fullName evidence="12">Mitochondrial carrier</fullName>
    </submittedName>
</protein>
<evidence type="ECO:0000313" key="13">
    <source>
        <dbReference type="Proteomes" id="UP000193922"/>
    </source>
</evidence>
<keyword evidence="7" id="KW-1133">Transmembrane helix</keyword>
<dbReference type="STRING" id="61395.A0A1Y1WLP6"/>
<dbReference type="SUPFAM" id="SSF103506">
    <property type="entry name" value="Mitochondrial carrier"/>
    <property type="match status" value="2"/>
</dbReference>
<evidence type="ECO:0000313" key="12">
    <source>
        <dbReference type="EMBL" id="ORX74422.1"/>
    </source>
</evidence>
<comment type="caution">
    <text evidence="12">The sequence shown here is derived from an EMBL/GenBank/DDBJ whole genome shotgun (WGS) entry which is preliminary data.</text>
</comment>
<dbReference type="Pfam" id="PF00153">
    <property type="entry name" value="Mito_carr"/>
    <property type="match status" value="2"/>
</dbReference>
<evidence type="ECO:0000256" key="5">
    <source>
        <dbReference type="ARBA" id="ARBA00022737"/>
    </source>
</evidence>
<name>A0A1Y1WLP6_9FUNG</name>
<evidence type="ECO:0000256" key="10">
    <source>
        <dbReference type="PROSITE-ProRule" id="PRU00282"/>
    </source>
</evidence>
<evidence type="ECO:0000256" key="1">
    <source>
        <dbReference type="ARBA" id="ARBA00004448"/>
    </source>
</evidence>
<keyword evidence="8" id="KW-0496">Mitochondrion</keyword>
<dbReference type="GeneID" id="63807819"/>
<gene>
    <name evidence="12" type="ORF">DL89DRAFT_319957</name>
</gene>
<keyword evidence="6" id="KW-0999">Mitochondrion inner membrane</keyword>
<keyword evidence="13" id="KW-1185">Reference proteome</keyword>
<feature type="repeat" description="Solcar" evidence="10">
    <location>
        <begin position="220"/>
        <end position="305"/>
    </location>
</feature>
<dbReference type="InterPro" id="IPR023395">
    <property type="entry name" value="MCP_dom_sf"/>
</dbReference>
<keyword evidence="5" id="KW-0677">Repeat</keyword>
<evidence type="ECO:0000256" key="9">
    <source>
        <dbReference type="ARBA" id="ARBA00023136"/>
    </source>
</evidence>
<dbReference type="GO" id="GO:0005743">
    <property type="term" value="C:mitochondrial inner membrane"/>
    <property type="evidence" value="ECO:0007669"/>
    <property type="project" value="UniProtKB-SubCell"/>
</dbReference>
<dbReference type="RefSeq" id="XP_040747633.1">
    <property type="nucleotide sequence ID" value="XM_040891171.1"/>
</dbReference>
<accession>A0A1Y1WLP6</accession>
<reference evidence="12 13" key="1">
    <citation type="submission" date="2016-07" db="EMBL/GenBank/DDBJ databases">
        <title>Pervasive Adenine N6-methylation of Active Genes in Fungi.</title>
        <authorList>
            <consortium name="DOE Joint Genome Institute"/>
            <person name="Mondo S.J."/>
            <person name="Dannebaum R.O."/>
            <person name="Kuo R.C."/>
            <person name="Labutti K."/>
            <person name="Haridas S."/>
            <person name="Kuo A."/>
            <person name="Salamov A."/>
            <person name="Ahrendt S.R."/>
            <person name="Lipzen A."/>
            <person name="Sullivan W."/>
            <person name="Andreopoulos W.B."/>
            <person name="Clum A."/>
            <person name="Lindquist E."/>
            <person name="Daum C."/>
            <person name="Ramamoorthy G.K."/>
            <person name="Gryganskyi A."/>
            <person name="Culley D."/>
            <person name="Magnuson J.K."/>
            <person name="James T.Y."/>
            <person name="O'Malley M.A."/>
            <person name="Stajich J.E."/>
            <person name="Spatafora J.W."/>
            <person name="Visel A."/>
            <person name="Grigoriev I.V."/>
        </authorList>
    </citation>
    <scope>NUCLEOTIDE SEQUENCE [LARGE SCALE GENOMIC DNA]</scope>
    <source>
        <strain evidence="12 13">ATCC 12442</strain>
    </source>
</reference>
<evidence type="ECO:0000256" key="11">
    <source>
        <dbReference type="RuleBase" id="RU000488"/>
    </source>
</evidence>
<proteinExistence type="inferred from homology"/>
<dbReference type="Proteomes" id="UP000193922">
    <property type="component" value="Unassembled WGS sequence"/>
</dbReference>
<comment type="subcellular location">
    <subcellularLocation>
        <location evidence="1">Mitochondrion inner membrane</location>
        <topology evidence="1">Multi-pass membrane protein</topology>
    </subcellularLocation>
</comment>
<dbReference type="AlphaFoldDB" id="A0A1Y1WLP6"/>
<comment type="similarity">
    <text evidence="2 11">Belongs to the mitochondrial carrier (TC 2.A.29) family.</text>
</comment>
<keyword evidence="4 10" id="KW-0812">Transmembrane</keyword>
<evidence type="ECO:0000256" key="4">
    <source>
        <dbReference type="ARBA" id="ARBA00022692"/>
    </source>
</evidence>
<dbReference type="InterPro" id="IPR045315">
    <property type="entry name" value="Mtm1-like"/>
</dbReference>
<evidence type="ECO:0000256" key="3">
    <source>
        <dbReference type="ARBA" id="ARBA00022448"/>
    </source>
</evidence>
<organism evidence="12 13">
    <name type="scientific">Linderina pennispora</name>
    <dbReference type="NCBI Taxonomy" id="61395"/>
    <lineage>
        <taxon>Eukaryota</taxon>
        <taxon>Fungi</taxon>
        <taxon>Fungi incertae sedis</taxon>
        <taxon>Zoopagomycota</taxon>
        <taxon>Kickxellomycotina</taxon>
        <taxon>Kickxellomycetes</taxon>
        <taxon>Kickxellales</taxon>
        <taxon>Kickxellaceae</taxon>
        <taxon>Linderina</taxon>
    </lineage>
</organism>
<dbReference type="PANTHER" id="PTHR45760">
    <property type="entry name" value="FI19922P1-RELATED"/>
    <property type="match status" value="1"/>
</dbReference>
<dbReference type="GO" id="GO:1990542">
    <property type="term" value="P:mitochondrial transmembrane transport"/>
    <property type="evidence" value="ECO:0007669"/>
    <property type="project" value="InterPro"/>
</dbReference>
<dbReference type="PROSITE" id="PS50920">
    <property type="entry name" value="SOLCAR"/>
    <property type="match status" value="1"/>
</dbReference>
<dbReference type="PANTHER" id="PTHR45760:SF2">
    <property type="entry name" value="FI19922P1-RELATED"/>
    <property type="match status" value="1"/>
</dbReference>
<dbReference type="OrthoDB" id="1747031at2759"/>
<evidence type="ECO:0000256" key="6">
    <source>
        <dbReference type="ARBA" id="ARBA00022792"/>
    </source>
</evidence>
<evidence type="ECO:0000256" key="2">
    <source>
        <dbReference type="ARBA" id="ARBA00006375"/>
    </source>
</evidence>
<dbReference type="InterPro" id="IPR018108">
    <property type="entry name" value="MCP_transmembrane"/>
</dbReference>
<sequence>MPQTNSQVADTEAAPGLQSRMASAFAGAIVTSLLMTPFDVVKTRQQSQTLVTKQPLPQVQRRPTNYWVPRNARPQQMELVFKRLCAPSTAGVIGAESASLRTSASLCLCSDALVFDAQGRPVDVGQSWDHPEQRICMRGKRGGSAGKAGLWKRLGFTPKIERVAGERITRNTGGNATHCPDRRCAERCGGPSTMIYFVGYDYLRSWMGARMKASAMLSPYEQFASLFAGCIARTAAASVISPLELVRTRMQSSATHDLRTVMRGVSSEIGHSGLGTLWRGLVPTLWRDVPFSAIYWFGYEQWNHRVFAPIFDGRQHSSGASDTLTRLMTSFCSGAASGIVAAIITTPSMLSPKSHVSQHRTFASMLRHIAPRLMKIAPSCAIMISSYELGKIVLSK</sequence>
<dbReference type="Gene3D" id="1.50.40.10">
    <property type="entry name" value="Mitochondrial carrier domain"/>
    <property type="match status" value="2"/>
</dbReference>
<keyword evidence="3 11" id="KW-0813">Transport</keyword>
<keyword evidence="9 10" id="KW-0472">Membrane</keyword>
<evidence type="ECO:0000256" key="7">
    <source>
        <dbReference type="ARBA" id="ARBA00022989"/>
    </source>
</evidence>